<dbReference type="PROSITE" id="PS51904">
    <property type="entry name" value="GLYCOSYL_HYDROL_F25_2"/>
    <property type="match status" value="1"/>
</dbReference>
<dbReference type="Pfam" id="PF01183">
    <property type="entry name" value="Glyco_hydro_25"/>
    <property type="match status" value="1"/>
</dbReference>
<dbReference type="AlphaFoldDB" id="A0A1H3CQC1"/>
<dbReference type="EMBL" id="FNNP01000007">
    <property type="protein sequence ID" value="SDX56343.1"/>
    <property type="molecule type" value="Genomic_DNA"/>
</dbReference>
<accession>A0A1H3CQC1</accession>
<dbReference type="Gene3D" id="3.20.20.80">
    <property type="entry name" value="Glycosidases"/>
    <property type="match status" value="1"/>
</dbReference>
<dbReference type="InterPro" id="IPR018077">
    <property type="entry name" value="Glyco_hydro_fam25_subgr"/>
</dbReference>
<proteinExistence type="inferred from homology"/>
<dbReference type="PANTHER" id="PTHR34135">
    <property type="entry name" value="LYSOZYME"/>
    <property type="match status" value="1"/>
</dbReference>
<dbReference type="PANTHER" id="PTHR34135:SF2">
    <property type="entry name" value="LYSOZYME"/>
    <property type="match status" value="1"/>
</dbReference>
<dbReference type="GO" id="GO:0003796">
    <property type="term" value="F:lysozyme activity"/>
    <property type="evidence" value="ECO:0007669"/>
    <property type="project" value="UniProtKB-EC"/>
</dbReference>
<evidence type="ECO:0000256" key="2">
    <source>
        <dbReference type="ARBA" id="ARBA00022801"/>
    </source>
</evidence>
<sequence>MFLWSGLPCRAMAEESRASRQDANQNTGVAQCHTGLRSFKEFADRDQALNLFLNRCDGAFPPLANYTIALLRRSGILKPINTSRFETKKMMRKALFLAVLTLAAASCGRQGPAPQVVEPQAFADTTPPSIIYPGFGDADPHEWEGRHPGHYPVHGLDVSRWQGPIDWRTARASGVSFAFIKATEGGDFTDPMFDEHRRGAQAAGVPWGAYHYYYFCRPAHEQARWFIRNVPKGSDLPHVLDMEWTPHSKTCTLRPDGRTIRAEAQKFLDILERHYGRRPIVYTTVDFYRDTDIGRLPKTEFWLRSVAGHPRNVYPSAIWRFWQYTGTGLVPGVQGKVDINTFNGTPETWALWKTTR</sequence>
<dbReference type="GO" id="GO:0016998">
    <property type="term" value="P:cell wall macromolecule catabolic process"/>
    <property type="evidence" value="ECO:0007669"/>
    <property type="project" value="InterPro"/>
</dbReference>
<dbReference type="Proteomes" id="UP000183400">
    <property type="component" value="Unassembled WGS sequence"/>
</dbReference>
<evidence type="ECO:0000313" key="6">
    <source>
        <dbReference type="Proteomes" id="UP000183400"/>
    </source>
</evidence>
<gene>
    <name evidence="5" type="ORF">SAMN05444358_10796</name>
</gene>
<dbReference type="GO" id="GO:0016052">
    <property type="term" value="P:carbohydrate catabolic process"/>
    <property type="evidence" value="ECO:0007669"/>
    <property type="project" value="TreeGrafter"/>
</dbReference>
<dbReference type="InterPro" id="IPR002053">
    <property type="entry name" value="Glyco_hydro_25"/>
</dbReference>
<keyword evidence="6" id="KW-1185">Reference proteome</keyword>
<comment type="similarity">
    <text evidence="1 4">Belongs to the glycosyl hydrolase 25 family.</text>
</comment>
<name>A0A1H3CQC1_9RHOB</name>
<protein>
    <recommendedName>
        <fullName evidence="4">Lysozyme</fullName>
        <ecNumber evidence="4">3.2.1.17</ecNumber>
    </recommendedName>
</protein>
<evidence type="ECO:0000256" key="1">
    <source>
        <dbReference type="ARBA" id="ARBA00010646"/>
    </source>
</evidence>
<comment type="catalytic activity">
    <reaction evidence="4">
        <text>Hydrolysis of (1-&gt;4)-beta-linkages between N-acetylmuramic acid and N-acetyl-D-glucosamine residues in a peptidoglycan and between N-acetyl-D-glucosamine residues in chitodextrins.</text>
        <dbReference type="EC" id="3.2.1.17"/>
    </reaction>
</comment>
<dbReference type="InterPro" id="IPR017853">
    <property type="entry name" value="GH"/>
</dbReference>
<keyword evidence="3 4" id="KW-0326">Glycosidase</keyword>
<evidence type="ECO:0000256" key="3">
    <source>
        <dbReference type="ARBA" id="ARBA00023295"/>
    </source>
</evidence>
<dbReference type="SUPFAM" id="SSF51445">
    <property type="entry name" value="(Trans)glycosidases"/>
    <property type="match status" value="1"/>
</dbReference>
<dbReference type="SMART" id="SM00641">
    <property type="entry name" value="Glyco_25"/>
    <property type="match status" value="1"/>
</dbReference>
<evidence type="ECO:0000256" key="4">
    <source>
        <dbReference type="RuleBase" id="RU361176"/>
    </source>
</evidence>
<organism evidence="5 6">
    <name type="scientific">Ruegeria halocynthiae</name>
    <dbReference type="NCBI Taxonomy" id="985054"/>
    <lineage>
        <taxon>Bacteria</taxon>
        <taxon>Pseudomonadati</taxon>
        <taxon>Pseudomonadota</taxon>
        <taxon>Alphaproteobacteria</taxon>
        <taxon>Rhodobacterales</taxon>
        <taxon>Roseobacteraceae</taxon>
        <taxon>Ruegeria</taxon>
    </lineage>
</organism>
<dbReference type="EC" id="3.2.1.17" evidence="4"/>
<dbReference type="PROSITE" id="PS00953">
    <property type="entry name" value="GLYCOSYL_HYDROL_F25_1"/>
    <property type="match status" value="1"/>
</dbReference>
<dbReference type="InterPro" id="IPR008270">
    <property type="entry name" value="Glyco_hydro_25_AS"/>
</dbReference>
<keyword evidence="2 4" id="KW-0378">Hydrolase</keyword>
<evidence type="ECO:0000313" key="5">
    <source>
        <dbReference type="EMBL" id="SDX56343.1"/>
    </source>
</evidence>
<dbReference type="CDD" id="cd06413">
    <property type="entry name" value="GH25_muramidase_1"/>
    <property type="match status" value="1"/>
</dbReference>
<reference evidence="6" key="1">
    <citation type="submission" date="2016-10" db="EMBL/GenBank/DDBJ databases">
        <authorList>
            <person name="Varghese N."/>
            <person name="Submissions S."/>
        </authorList>
    </citation>
    <scope>NUCLEOTIDE SEQUENCE [LARGE SCALE GENOMIC DNA]</scope>
    <source>
        <strain evidence="6">DSM 27839</strain>
    </source>
</reference>
<dbReference type="GO" id="GO:0009253">
    <property type="term" value="P:peptidoglycan catabolic process"/>
    <property type="evidence" value="ECO:0007669"/>
    <property type="project" value="InterPro"/>
</dbReference>
<dbReference type="STRING" id="985054.SAMN05444358_10796"/>